<dbReference type="Pfam" id="PF13957">
    <property type="entry name" value="YafO_toxin"/>
    <property type="match status" value="1"/>
</dbReference>
<dbReference type="RefSeq" id="WP_105050828.1">
    <property type="nucleotide sequence ID" value="NZ_BMYG01000005.1"/>
</dbReference>
<reference evidence="1 2" key="1">
    <citation type="submission" date="2016-12" db="EMBL/GenBank/DDBJ databases">
        <title>Diversity of luminous bacteria.</title>
        <authorList>
            <person name="Yoshizawa S."/>
            <person name="Kogure K."/>
        </authorList>
    </citation>
    <scope>NUCLEOTIDE SEQUENCE [LARGE SCALE GENOMIC DNA]</scope>
    <source>
        <strain evidence="1 2">SA4-48</strain>
    </source>
</reference>
<dbReference type="OrthoDB" id="6195342at2"/>
<accession>A0A2S7URK3</accession>
<sequence>MRVFKSRLIQSVLSTDELESLVKDFKSYKSTGVVPYNFGRDVPYDHPNTMPIVKSEDVQHIHLGSDDNPLPLHKIQFHRTSDIHLVYCQGASSDVDYLLMTILSPDGHAQARSRDIMYKLGLMAKLFRDKY</sequence>
<keyword evidence="2" id="KW-1185">Reference proteome</keyword>
<evidence type="ECO:0000313" key="2">
    <source>
        <dbReference type="Proteomes" id="UP000239007"/>
    </source>
</evidence>
<dbReference type="InterPro" id="IPR020353">
    <property type="entry name" value="Toxin_YafO"/>
</dbReference>
<comment type="caution">
    <text evidence="1">The sequence shown here is derived from an EMBL/GenBank/DDBJ whole genome shotgun (WGS) entry which is preliminary data.</text>
</comment>
<dbReference type="Proteomes" id="UP000239007">
    <property type="component" value="Unassembled WGS sequence"/>
</dbReference>
<name>A0A2S7URK3_9GAMM</name>
<proteinExistence type="predicted"/>
<organism evidence="1 2">
    <name type="scientific">Psychrosphaera saromensis</name>
    <dbReference type="NCBI Taxonomy" id="716813"/>
    <lineage>
        <taxon>Bacteria</taxon>
        <taxon>Pseudomonadati</taxon>
        <taxon>Pseudomonadota</taxon>
        <taxon>Gammaproteobacteria</taxon>
        <taxon>Alteromonadales</taxon>
        <taxon>Pseudoalteromonadaceae</taxon>
        <taxon>Psychrosphaera</taxon>
    </lineage>
</organism>
<dbReference type="AlphaFoldDB" id="A0A2S7URK3"/>
<dbReference type="NCBIfam" id="NF007377">
    <property type="entry name" value="PRK09885.1"/>
    <property type="match status" value="1"/>
</dbReference>
<dbReference type="EMBL" id="MSCH01000003">
    <property type="protein sequence ID" value="PQJ52369.1"/>
    <property type="molecule type" value="Genomic_DNA"/>
</dbReference>
<evidence type="ECO:0000313" key="1">
    <source>
        <dbReference type="EMBL" id="PQJ52369.1"/>
    </source>
</evidence>
<protein>
    <submittedName>
        <fullName evidence="1">Toxin YafO</fullName>
    </submittedName>
</protein>
<gene>
    <name evidence="1" type="ORF">BTO11_01010</name>
</gene>